<evidence type="ECO:0000313" key="3">
    <source>
        <dbReference type="EMBL" id="KAF2151492.1"/>
    </source>
</evidence>
<proteinExistence type="predicted"/>
<evidence type="ECO:0000256" key="1">
    <source>
        <dbReference type="SAM" id="MobiDB-lite"/>
    </source>
</evidence>
<feature type="compositionally biased region" description="Polar residues" evidence="1">
    <location>
        <begin position="37"/>
        <end position="47"/>
    </location>
</feature>
<feature type="region of interest" description="Disordered" evidence="1">
    <location>
        <begin position="32"/>
        <end position="53"/>
    </location>
</feature>
<comment type="caution">
    <text evidence="3">The sequence shown here is derived from an EMBL/GenBank/DDBJ whole genome shotgun (WGS) entry which is preliminary data.</text>
</comment>
<keyword evidence="4" id="KW-1185">Reference proteome</keyword>
<feature type="signal peptide" evidence="2">
    <location>
        <begin position="1"/>
        <end position="19"/>
    </location>
</feature>
<keyword evidence="2" id="KW-0732">Signal</keyword>
<dbReference type="Proteomes" id="UP000799439">
    <property type="component" value="Unassembled WGS sequence"/>
</dbReference>
<accession>A0A9P4IX18</accession>
<organism evidence="3 4">
    <name type="scientific">Myriangium duriaei CBS 260.36</name>
    <dbReference type="NCBI Taxonomy" id="1168546"/>
    <lineage>
        <taxon>Eukaryota</taxon>
        <taxon>Fungi</taxon>
        <taxon>Dikarya</taxon>
        <taxon>Ascomycota</taxon>
        <taxon>Pezizomycotina</taxon>
        <taxon>Dothideomycetes</taxon>
        <taxon>Dothideomycetidae</taxon>
        <taxon>Myriangiales</taxon>
        <taxon>Myriangiaceae</taxon>
        <taxon>Myriangium</taxon>
    </lineage>
</organism>
<evidence type="ECO:0000256" key="2">
    <source>
        <dbReference type="SAM" id="SignalP"/>
    </source>
</evidence>
<sequence length="376" mass="41212">MKFFVILPVLLARLCSSAALIPRNDALTPVDEAEDSASLTSPWNPSPASAQLDSRDDAADLAPALIDSAPTAGTELIADPHPEKGLGLFLGAIRNRLVYFAAAKISHILVKAVIAQLEKHKIIGKPDKATLDFIESALTKITIIILMMALVASNPPTGSQIVNVGLNDGHGKVKRDTFLLDHPDHPMDAVTWDLADDEAHFSGNNFSSRAIISDDLRADMLAQGHRNVTFLHTSHPETDTKSPFLVYHTPDNGQSHYHWRPPTETEAQSDLRKRNQNFEKHYPFFDANGAGFKISAQNPIDKRGSPATHDDAAAMAALMVKDFLKKRTGTTAAGYEEEYKTSKFVGHKLCYIAEMTRFSLHPEVDLCFVQGKEPGK</sequence>
<reference evidence="3" key="1">
    <citation type="journal article" date="2020" name="Stud. Mycol.">
        <title>101 Dothideomycetes genomes: a test case for predicting lifestyles and emergence of pathogens.</title>
        <authorList>
            <person name="Haridas S."/>
            <person name="Albert R."/>
            <person name="Binder M."/>
            <person name="Bloem J."/>
            <person name="Labutti K."/>
            <person name="Salamov A."/>
            <person name="Andreopoulos B."/>
            <person name="Baker S."/>
            <person name="Barry K."/>
            <person name="Bills G."/>
            <person name="Bluhm B."/>
            <person name="Cannon C."/>
            <person name="Castanera R."/>
            <person name="Culley D."/>
            <person name="Daum C."/>
            <person name="Ezra D."/>
            <person name="Gonzalez J."/>
            <person name="Henrissat B."/>
            <person name="Kuo A."/>
            <person name="Liang C."/>
            <person name="Lipzen A."/>
            <person name="Lutzoni F."/>
            <person name="Magnuson J."/>
            <person name="Mondo S."/>
            <person name="Nolan M."/>
            <person name="Ohm R."/>
            <person name="Pangilinan J."/>
            <person name="Park H.-J."/>
            <person name="Ramirez L."/>
            <person name="Alfaro M."/>
            <person name="Sun H."/>
            <person name="Tritt A."/>
            <person name="Yoshinaga Y."/>
            <person name="Zwiers L.-H."/>
            <person name="Turgeon B."/>
            <person name="Goodwin S."/>
            <person name="Spatafora J."/>
            <person name="Crous P."/>
            <person name="Grigoriev I."/>
        </authorList>
    </citation>
    <scope>NUCLEOTIDE SEQUENCE</scope>
    <source>
        <strain evidence="3">CBS 260.36</strain>
    </source>
</reference>
<feature type="chain" id="PRO_5040285971" evidence="2">
    <location>
        <begin position="20"/>
        <end position="376"/>
    </location>
</feature>
<evidence type="ECO:0000313" key="4">
    <source>
        <dbReference type="Proteomes" id="UP000799439"/>
    </source>
</evidence>
<name>A0A9P4IX18_9PEZI</name>
<protein>
    <submittedName>
        <fullName evidence="3">Uncharacterized protein</fullName>
    </submittedName>
</protein>
<dbReference type="OrthoDB" id="10486227at2759"/>
<gene>
    <name evidence="3" type="ORF">K461DRAFT_174120</name>
</gene>
<dbReference type="EMBL" id="ML996088">
    <property type="protein sequence ID" value="KAF2151492.1"/>
    <property type="molecule type" value="Genomic_DNA"/>
</dbReference>
<dbReference type="AlphaFoldDB" id="A0A9P4IX18"/>